<dbReference type="PROSITE" id="PS51371">
    <property type="entry name" value="CBS"/>
    <property type="match status" value="2"/>
</dbReference>
<reference evidence="5 6" key="1">
    <citation type="submission" date="2019-09" db="EMBL/GenBank/DDBJ databases">
        <title>Draft genome sequences of 48 bacterial type strains from the CCUG.</title>
        <authorList>
            <person name="Tunovic T."/>
            <person name="Pineiro-Iglesias B."/>
            <person name="Unosson C."/>
            <person name="Inganas E."/>
            <person name="Ohlen M."/>
            <person name="Cardew S."/>
            <person name="Jensie-Markopoulos S."/>
            <person name="Salva-Serra F."/>
            <person name="Jaen-Luchoro D."/>
            <person name="Karlsson R."/>
            <person name="Svensson-Stadler L."/>
            <person name="Chun J."/>
            <person name="Moore E."/>
        </authorList>
    </citation>
    <scope>NUCLEOTIDE SEQUENCE [LARGE SCALE GENOMIC DNA]</scope>
    <source>
        <strain evidence="5 6">CCUG 30977</strain>
    </source>
</reference>
<feature type="domain" description="CBS" evidence="4">
    <location>
        <begin position="17"/>
        <end position="82"/>
    </location>
</feature>
<feature type="region of interest" description="Disordered" evidence="3">
    <location>
        <begin position="164"/>
        <end position="211"/>
    </location>
</feature>
<evidence type="ECO:0000256" key="3">
    <source>
        <dbReference type="SAM" id="MobiDB-lite"/>
    </source>
</evidence>
<name>A0A643FJA5_IDEDE</name>
<keyword evidence="1 2" id="KW-0129">CBS domain</keyword>
<dbReference type="InterPro" id="IPR000644">
    <property type="entry name" value="CBS_dom"/>
</dbReference>
<keyword evidence="6" id="KW-1185">Reference proteome</keyword>
<comment type="caution">
    <text evidence="5">The sequence shown here is derived from an EMBL/GenBank/DDBJ whole genome shotgun (WGS) entry which is preliminary data.</text>
</comment>
<dbReference type="PANTHER" id="PTHR43080">
    <property type="entry name" value="CBS DOMAIN-CONTAINING PROTEIN CBSX3, MITOCHONDRIAL"/>
    <property type="match status" value="1"/>
</dbReference>
<dbReference type="PANTHER" id="PTHR43080:SF2">
    <property type="entry name" value="CBS DOMAIN-CONTAINING PROTEIN"/>
    <property type="match status" value="1"/>
</dbReference>
<evidence type="ECO:0000256" key="2">
    <source>
        <dbReference type="PROSITE-ProRule" id="PRU00703"/>
    </source>
</evidence>
<proteinExistence type="predicted"/>
<evidence type="ECO:0000313" key="5">
    <source>
        <dbReference type="EMBL" id="KAB0584896.1"/>
    </source>
</evidence>
<dbReference type="SMART" id="SM00116">
    <property type="entry name" value="CBS"/>
    <property type="match status" value="2"/>
</dbReference>
<feature type="domain" description="CBS" evidence="4">
    <location>
        <begin position="90"/>
        <end position="147"/>
    </location>
</feature>
<evidence type="ECO:0000313" key="6">
    <source>
        <dbReference type="Proteomes" id="UP000430120"/>
    </source>
</evidence>
<protein>
    <submittedName>
        <fullName evidence="5">CBS domain-containing protein</fullName>
    </submittedName>
</protein>
<feature type="compositionally biased region" description="Low complexity" evidence="3">
    <location>
        <begin position="167"/>
        <end position="193"/>
    </location>
</feature>
<sequence length="211" mass="21875">MESPLGTHTPRSLHMSLTRLCRHPLVAVDDTATLADAARLMRTQHVGALVVVNRQEGAHPHVLGLVTDRDLAVEVLARDLPPGQLHVGALVGGAPVVVPAQASLGEAAHAMREAGVRRLLVVNEEHALVGLVSADDLLEAMAGELTELAQALRSGLLRETQERGPLTAAAPPSAPASQAAAAPSPSPTTGAAPRRVVFKPWGTPGMPAPEL</sequence>
<evidence type="ECO:0000256" key="1">
    <source>
        <dbReference type="ARBA" id="ARBA00023122"/>
    </source>
</evidence>
<dbReference type="InterPro" id="IPR046342">
    <property type="entry name" value="CBS_dom_sf"/>
</dbReference>
<dbReference type="EMBL" id="VZPB01000003">
    <property type="protein sequence ID" value="KAB0584896.1"/>
    <property type="molecule type" value="Genomic_DNA"/>
</dbReference>
<dbReference type="Proteomes" id="UP000430120">
    <property type="component" value="Unassembled WGS sequence"/>
</dbReference>
<organism evidence="5 6">
    <name type="scientific">Ideonella dechloratans</name>
    <dbReference type="NCBI Taxonomy" id="36863"/>
    <lineage>
        <taxon>Bacteria</taxon>
        <taxon>Pseudomonadati</taxon>
        <taxon>Pseudomonadota</taxon>
        <taxon>Betaproteobacteria</taxon>
        <taxon>Burkholderiales</taxon>
        <taxon>Sphaerotilaceae</taxon>
        <taxon>Ideonella</taxon>
    </lineage>
</organism>
<dbReference type="InterPro" id="IPR051257">
    <property type="entry name" value="Diverse_CBS-Domain"/>
</dbReference>
<evidence type="ECO:0000259" key="4">
    <source>
        <dbReference type="PROSITE" id="PS51371"/>
    </source>
</evidence>
<dbReference type="OrthoDB" id="9794094at2"/>
<dbReference type="Gene3D" id="3.10.580.10">
    <property type="entry name" value="CBS-domain"/>
    <property type="match status" value="1"/>
</dbReference>
<gene>
    <name evidence="5" type="ORF">F7Q92_01705</name>
</gene>
<accession>A0A643FJA5</accession>
<dbReference type="SUPFAM" id="SSF54631">
    <property type="entry name" value="CBS-domain pair"/>
    <property type="match status" value="1"/>
</dbReference>
<dbReference type="AlphaFoldDB" id="A0A643FJA5"/>
<dbReference type="Pfam" id="PF00571">
    <property type="entry name" value="CBS"/>
    <property type="match status" value="2"/>
</dbReference>